<accession>Q1K2Y8</accession>
<keyword evidence="2" id="KW-0812">Transmembrane</keyword>
<reference evidence="3" key="2">
    <citation type="submission" date="2006-05" db="EMBL/GenBank/DDBJ databases">
        <title>Sequencing of the draft genome and assembly of Desulfuromonas acetoxidans DSM 684.</title>
        <authorList>
            <consortium name="US DOE Joint Genome Institute (JGI-PGF)"/>
            <person name="Copeland A."/>
            <person name="Lucas S."/>
            <person name="Lapidus A."/>
            <person name="Barry K."/>
            <person name="Detter J.C."/>
            <person name="Glavina del Rio T."/>
            <person name="Hammon N."/>
            <person name="Israni S."/>
            <person name="Dalin E."/>
            <person name="Tice H."/>
            <person name="Bruce D."/>
            <person name="Pitluck S."/>
            <person name="Richardson P."/>
        </authorList>
    </citation>
    <scope>NUCLEOTIDE SEQUENCE [LARGE SCALE GENOMIC DNA]</scope>
    <source>
        <strain evidence="3">DSM 684</strain>
    </source>
</reference>
<protein>
    <submittedName>
        <fullName evidence="3">Uncharacterized protein</fullName>
    </submittedName>
</protein>
<feature type="region of interest" description="Disordered" evidence="1">
    <location>
        <begin position="119"/>
        <end position="139"/>
    </location>
</feature>
<evidence type="ECO:0000256" key="1">
    <source>
        <dbReference type="SAM" id="MobiDB-lite"/>
    </source>
</evidence>
<sequence>MNMMYNSAAQEMQLIQLIVKMTLEHGFAFSISQLEQIEVAASREAFRQNLLLVFDALESWIEGYHQFKPKHPDRVTRRIYRHKDCQKLWELVLAGTMVAVSPIIHQIIKDSFSDDFNNKPIPAGRSRGGGGQNGAAPCM</sequence>
<keyword evidence="2" id="KW-0472">Membrane</keyword>
<dbReference type="AlphaFoldDB" id="Q1K2Y8"/>
<comment type="caution">
    <text evidence="3">The sequence shown here is derived from an EMBL/GenBank/DDBJ whole genome shotgun (WGS) entry which is preliminary data.</text>
</comment>
<dbReference type="Proteomes" id="UP000005695">
    <property type="component" value="Unassembled WGS sequence"/>
</dbReference>
<evidence type="ECO:0000256" key="2">
    <source>
        <dbReference type="SAM" id="Phobius"/>
    </source>
</evidence>
<reference evidence="3" key="1">
    <citation type="submission" date="2006-05" db="EMBL/GenBank/DDBJ databases">
        <title>Annotation of the draft genome assembly of Desulfuromonas acetoxidans DSM 684.</title>
        <authorList>
            <consortium name="US DOE Joint Genome Institute (JGI-ORNL)"/>
            <person name="Larimer F."/>
            <person name="Land M."/>
            <person name="Hauser L."/>
        </authorList>
    </citation>
    <scope>NUCLEOTIDE SEQUENCE [LARGE SCALE GENOMIC DNA]</scope>
    <source>
        <strain evidence="3">DSM 684</strain>
    </source>
</reference>
<dbReference type="EMBL" id="AAEW02000003">
    <property type="protein sequence ID" value="EAT16743.1"/>
    <property type="molecule type" value="Genomic_DNA"/>
</dbReference>
<keyword evidence="2" id="KW-1133">Transmembrane helix</keyword>
<gene>
    <name evidence="3" type="ORF">Dace_1995</name>
</gene>
<evidence type="ECO:0000313" key="4">
    <source>
        <dbReference type="Proteomes" id="UP000005695"/>
    </source>
</evidence>
<proteinExistence type="predicted"/>
<feature type="transmembrane region" description="Helical" evidence="2">
    <location>
        <begin position="88"/>
        <end position="108"/>
    </location>
</feature>
<evidence type="ECO:0000313" key="3">
    <source>
        <dbReference type="EMBL" id="EAT16743.1"/>
    </source>
</evidence>
<name>Q1K2Y8_DESA6</name>
<organism evidence="3 4">
    <name type="scientific">Desulfuromonas acetoxidans (strain DSM 684 / 11070)</name>
    <dbReference type="NCBI Taxonomy" id="281689"/>
    <lineage>
        <taxon>Bacteria</taxon>
        <taxon>Pseudomonadati</taxon>
        <taxon>Thermodesulfobacteriota</taxon>
        <taxon>Desulfuromonadia</taxon>
        <taxon>Desulfuromonadales</taxon>
        <taxon>Desulfuromonadaceae</taxon>
        <taxon>Desulfuromonas</taxon>
    </lineage>
</organism>
<keyword evidence="4" id="KW-1185">Reference proteome</keyword>